<feature type="transmembrane region" description="Helical" evidence="11">
    <location>
        <begin position="94"/>
        <end position="115"/>
    </location>
</feature>
<evidence type="ECO:0000256" key="11">
    <source>
        <dbReference type="SAM" id="Phobius"/>
    </source>
</evidence>
<dbReference type="Proteomes" id="UP000243579">
    <property type="component" value="Unassembled WGS sequence"/>
</dbReference>
<name>A0A1V9YV30_ACHHY</name>
<protein>
    <submittedName>
        <fullName evidence="13">Voltage-gated Ion Channel (VIC) Superfamily</fullName>
    </submittedName>
</protein>
<feature type="transmembrane region" description="Helical" evidence="11">
    <location>
        <begin position="188"/>
        <end position="211"/>
    </location>
</feature>
<evidence type="ECO:0000256" key="2">
    <source>
        <dbReference type="ARBA" id="ARBA00022448"/>
    </source>
</evidence>
<sequence>MNDRAATPQKVRSMRTSREPAKLQRIALGCLTTKHPVRRVCIKIYQSPWFGRVILLVVCFNTVILGLVDYTHAWAEGPNPNVGINHLIEQFNGVSLYLFLGELFVKVVAMGLVVGDGAYFSDNWNRLDFVIVLSGMLSLFNIHVGFIRVLRVLRPLRTLHTFPGKTDSVLHDVGLKVLTKSLLASLPALGNVAILLAFSYVVFAILGMEIWRGAFHSRCRLTPFPIALPFNPLDPPPDSYPLNASYLSEVIAHPEWFRCNKSDGSPYLVNETWLTPANCFWPLDSGLPMPRLCSSSGRACNWNNTCGSNYDSNGNPRFVDIAGPALNFSIMNEPTFNPGLNFGFTNFDNLGNTLMVILQVVTASGWMALTETAQWVGNPALAALYFNALLFFGMCFLLQLNMAVLFTEFEKAKDQQAKIADAEAYTAATCRLGPNEYEFRAEVMHRLSMMPPPVVQPTQTRQLKVQDVVIASAWTRRLLRFRILVRSLVLTNEFRRLGVFITLANIFIMSLNHTEMSHDFAYNSEVLNFAFMLYFGLESVLKMIGLELAPFWADKFNRFDLFTFLMGIAEAVMNPPTFIDGTAGGSGLFTAFRVARAFKLARSWKSLNKLLMAILNSFGEILNFLFFLVLFCYIYALLGMEIFATKFQFDPSNYALPFNTTNPAAQVHRSNFDSVTWAFFTVFQIITYDNFPSVVYDGWISVGWVSPVYFASIIIFGVWIVMNMFSAILVQSCMVDDEDDDAEPLAEDAQTAVRRARHAKRAMFQLLRYFNANTHDPDEARRKENAEYLLNTGDSLFIFSPHNPIRRVCIMLLQRREWSWFIAVSVFVSCIFTAIDSPLLDPGSSLGQSIAMSNSVFAIIFSCELTIAVIAKGLLFGRGAYLKDPWRILDGCIVTVSVLPYVLGNAKGALSGLRALRAFRAFRPLRVINNLPQLKIVVNTLFRCIPDIMNAL</sequence>
<feature type="transmembrane region" description="Helical" evidence="11">
    <location>
        <begin position="818"/>
        <end position="835"/>
    </location>
</feature>
<keyword evidence="3 11" id="KW-0812">Transmembrane</keyword>
<feature type="transmembrane region" description="Helical" evidence="11">
    <location>
        <begin position="708"/>
        <end position="730"/>
    </location>
</feature>
<dbReference type="SUPFAM" id="SSF81324">
    <property type="entry name" value="Voltage-gated potassium channels"/>
    <property type="match status" value="3"/>
</dbReference>
<feature type="transmembrane region" description="Helical" evidence="11">
    <location>
        <begin position="531"/>
        <end position="553"/>
    </location>
</feature>
<dbReference type="InterPro" id="IPR043203">
    <property type="entry name" value="VGCC_Ca_Na"/>
</dbReference>
<evidence type="ECO:0000256" key="9">
    <source>
        <dbReference type="ARBA" id="ARBA00023180"/>
    </source>
</evidence>
<evidence type="ECO:0000313" key="14">
    <source>
        <dbReference type="Proteomes" id="UP000243579"/>
    </source>
</evidence>
<feature type="transmembrane region" description="Helical" evidence="11">
    <location>
        <begin position="494"/>
        <end position="511"/>
    </location>
</feature>
<proteinExistence type="predicted"/>
<keyword evidence="7" id="KW-0406">Ion transport</keyword>
<keyword evidence="4" id="KW-0677">Repeat</keyword>
<dbReference type="Gene3D" id="1.20.120.350">
    <property type="entry name" value="Voltage-gated potassium channels. Chain C"/>
    <property type="match status" value="3"/>
</dbReference>
<evidence type="ECO:0000256" key="7">
    <source>
        <dbReference type="ARBA" id="ARBA00023065"/>
    </source>
</evidence>
<feature type="domain" description="Ion transport" evidence="12">
    <location>
        <begin position="818"/>
        <end position="951"/>
    </location>
</feature>
<evidence type="ECO:0000256" key="1">
    <source>
        <dbReference type="ARBA" id="ARBA00004141"/>
    </source>
</evidence>
<accession>A0A1V9YV30</accession>
<dbReference type="OrthoDB" id="78836at2759"/>
<evidence type="ECO:0000256" key="10">
    <source>
        <dbReference type="ARBA" id="ARBA00023303"/>
    </source>
</evidence>
<keyword evidence="5" id="KW-0851">Voltage-gated channel</keyword>
<feature type="transmembrane region" description="Helical" evidence="11">
    <location>
        <begin position="381"/>
        <end position="406"/>
    </location>
</feature>
<evidence type="ECO:0000256" key="4">
    <source>
        <dbReference type="ARBA" id="ARBA00022737"/>
    </source>
</evidence>
<evidence type="ECO:0000313" key="13">
    <source>
        <dbReference type="EMBL" id="OQR89592.1"/>
    </source>
</evidence>
<organism evidence="13 14">
    <name type="scientific">Achlya hypogyna</name>
    <name type="common">Oomycete</name>
    <name type="synonym">Protoachlya hypogyna</name>
    <dbReference type="NCBI Taxonomy" id="1202772"/>
    <lineage>
        <taxon>Eukaryota</taxon>
        <taxon>Sar</taxon>
        <taxon>Stramenopiles</taxon>
        <taxon>Oomycota</taxon>
        <taxon>Saprolegniomycetes</taxon>
        <taxon>Saprolegniales</taxon>
        <taxon>Achlyaceae</taxon>
        <taxon>Achlya</taxon>
    </lineage>
</organism>
<evidence type="ECO:0000256" key="6">
    <source>
        <dbReference type="ARBA" id="ARBA00022989"/>
    </source>
</evidence>
<feature type="domain" description="Ion transport" evidence="12">
    <location>
        <begin position="497"/>
        <end position="731"/>
    </location>
</feature>
<keyword evidence="9" id="KW-0325">Glycoprotein</keyword>
<feature type="transmembrane region" description="Helical" evidence="11">
    <location>
        <begin position="610"/>
        <end position="636"/>
    </location>
</feature>
<reference evidence="13 14" key="1">
    <citation type="journal article" date="2014" name="Genome Biol. Evol.">
        <title>The secreted proteins of Achlya hypogyna and Thraustotheca clavata identify the ancestral oomycete secretome and reveal gene acquisitions by horizontal gene transfer.</title>
        <authorList>
            <person name="Misner I."/>
            <person name="Blouin N."/>
            <person name="Leonard G."/>
            <person name="Richards T.A."/>
            <person name="Lane C.E."/>
        </authorList>
    </citation>
    <scope>NUCLEOTIDE SEQUENCE [LARGE SCALE GENOMIC DNA]</scope>
    <source>
        <strain evidence="13 14">ATCC 48635</strain>
    </source>
</reference>
<comment type="subcellular location">
    <subcellularLocation>
        <location evidence="1">Membrane</location>
        <topology evidence="1">Multi-pass membrane protein</topology>
    </subcellularLocation>
</comment>
<comment type="caution">
    <text evidence="13">The sequence shown here is derived from an EMBL/GenBank/DDBJ whole genome shotgun (WGS) entry which is preliminary data.</text>
</comment>
<dbReference type="FunFam" id="1.20.120.350:FF:000009">
    <property type="entry name" value="Voltage-dependent T-type calcium channel subunit alpha"/>
    <property type="match status" value="1"/>
</dbReference>
<dbReference type="InterPro" id="IPR027359">
    <property type="entry name" value="Volt_channel_dom_sf"/>
</dbReference>
<dbReference type="GO" id="GO:0005248">
    <property type="term" value="F:voltage-gated sodium channel activity"/>
    <property type="evidence" value="ECO:0007669"/>
    <property type="project" value="TreeGrafter"/>
</dbReference>
<dbReference type="EMBL" id="JNBR01000781">
    <property type="protein sequence ID" value="OQR89592.1"/>
    <property type="molecule type" value="Genomic_DNA"/>
</dbReference>
<feature type="transmembrane region" description="Helical" evidence="11">
    <location>
        <begin position="53"/>
        <end position="74"/>
    </location>
</feature>
<keyword evidence="8 11" id="KW-0472">Membrane</keyword>
<feature type="domain" description="Ion transport" evidence="12">
    <location>
        <begin position="48"/>
        <end position="416"/>
    </location>
</feature>
<dbReference type="PANTHER" id="PTHR10037">
    <property type="entry name" value="VOLTAGE-GATED CATION CHANNEL CALCIUM AND SODIUM"/>
    <property type="match status" value="1"/>
</dbReference>
<feature type="non-terminal residue" evidence="13">
    <location>
        <position position="952"/>
    </location>
</feature>
<dbReference type="Pfam" id="PF00520">
    <property type="entry name" value="Ion_trans"/>
    <property type="match status" value="3"/>
</dbReference>
<dbReference type="AlphaFoldDB" id="A0A1V9YV30"/>
<keyword evidence="2" id="KW-0813">Transport</keyword>
<dbReference type="InterPro" id="IPR005821">
    <property type="entry name" value="Ion_trans_dom"/>
</dbReference>
<dbReference type="STRING" id="1202772.A0A1V9YV30"/>
<evidence type="ECO:0000259" key="12">
    <source>
        <dbReference type="Pfam" id="PF00520"/>
    </source>
</evidence>
<gene>
    <name evidence="13" type="ORF">ACHHYP_06187</name>
</gene>
<evidence type="ECO:0000256" key="3">
    <source>
        <dbReference type="ARBA" id="ARBA00022692"/>
    </source>
</evidence>
<evidence type="ECO:0000256" key="8">
    <source>
        <dbReference type="ARBA" id="ARBA00023136"/>
    </source>
</evidence>
<keyword evidence="10" id="KW-0407">Ion channel</keyword>
<keyword evidence="14" id="KW-1185">Reference proteome</keyword>
<feature type="transmembrane region" description="Helical" evidence="11">
    <location>
        <begin position="855"/>
        <end position="877"/>
    </location>
</feature>
<evidence type="ECO:0000256" key="5">
    <source>
        <dbReference type="ARBA" id="ARBA00022882"/>
    </source>
</evidence>
<dbReference type="Gene3D" id="1.10.287.70">
    <property type="match status" value="2"/>
</dbReference>
<keyword evidence="6 11" id="KW-1133">Transmembrane helix</keyword>
<dbReference type="GO" id="GO:0001518">
    <property type="term" value="C:voltage-gated sodium channel complex"/>
    <property type="evidence" value="ECO:0007669"/>
    <property type="project" value="TreeGrafter"/>
</dbReference>
<dbReference type="PANTHER" id="PTHR10037:SF62">
    <property type="entry name" value="SODIUM CHANNEL PROTEIN 60E"/>
    <property type="match status" value="1"/>
</dbReference>
<feature type="transmembrane region" description="Helical" evidence="11">
    <location>
        <begin position="350"/>
        <end position="369"/>
    </location>
</feature>
<feature type="transmembrane region" description="Helical" evidence="11">
    <location>
        <begin position="127"/>
        <end position="150"/>
    </location>
</feature>